<reference evidence="2" key="1">
    <citation type="submission" date="2019-02" db="EMBL/GenBank/DDBJ databases">
        <authorList>
            <person name="Li S.-H."/>
        </authorList>
    </citation>
    <scope>NUCLEOTIDE SEQUENCE</scope>
    <source>
        <strain evidence="2">IMCC11814</strain>
    </source>
</reference>
<dbReference type="EMBL" id="SHNO01000001">
    <property type="protein sequence ID" value="MCX2978307.1"/>
    <property type="molecule type" value="Genomic_DNA"/>
</dbReference>
<evidence type="ECO:0000259" key="1">
    <source>
        <dbReference type="SMART" id="SM00867"/>
    </source>
</evidence>
<gene>
    <name evidence="2" type="ORF">EYC82_13145</name>
</gene>
<dbReference type="SMART" id="SM00867">
    <property type="entry name" value="YceI"/>
    <property type="match status" value="1"/>
</dbReference>
<dbReference type="Pfam" id="PF04264">
    <property type="entry name" value="YceI"/>
    <property type="match status" value="1"/>
</dbReference>
<protein>
    <submittedName>
        <fullName evidence="2">YceI family protein</fullName>
    </submittedName>
</protein>
<dbReference type="InterPro" id="IPR027016">
    <property type="entry name" value="UCP029811"/>
</dbReference>
<dbReference type="Gene3D" id="2.40.128.110">
    <property type="entry name" value="Lipid/polyisoprenoid-binding, YceI-like"/>
    <property type="match status" value="1"/>
</dbReference>
<evidence type="ECO:0000313" key="2">
    <source>
        <dbReference type="EMBL" id="MCX2978307.1"/>
    </source>
</evidence>
<evidence type="ECO:0000313" key="3">
    <source>
        <dbReference type="Proteomes" id="UP001143304"/>
    </source>
</evidence>
<dbReference type="SUPFAM" id="SSF101874">
    <property type="entry name" value="YceI-like"/>
    <property type="match status" value="1"/>
</dbReference>
<accession>A0ABT3T7S3</accession>
<keyword evidence="3" id="KW-1185">Reference proteome</keyword>
<dbReference type="Proteomes" id="UP001143304">
    <property type="component" value="Unassembled WGS sequence"/>
</dbReference>
<dbReference type="PIRSF" id="PIRSF029811">
    <property type="entry name" value="UCP029811"/>
    <property type="match status" value="1"/>
</dbReference>
<proteinExistence type="predicted"/>
<dbReference type="InterPro" id="IPR007372">
    <property type="entry name" value="Lipid/polyisoprenoid-bd_YceI"/>
</dbReference>
<dbReference type="InterPro" id="IPR036761">
    <property type="entry name" value="TTHA0802/YceI-like_sf"/>
</dbReference>
<organism evidence="2 3">
    <name type="scientific">Candidatus Marimicrobium litorale</name>
    <dbReference type="NCBI Taxonomy" id="2518991"/>
    <lineage>
        <taxon>Bacteria</taxon>
        <taxon>Pseudomonadati</taxon>
        <taxon>Pseudomonadota</taxon>
        <taxon>Gammaproteobacteria</taxon>
        <taxon>Cellvibrionales</taxon>
        <taxon>Halieaceae</taxon>
        <taxon>Marimicrobium</taxon>
    </lineage>
</organism>
<name>A0ABT3T7S3_9GAMM</name>
<sequence>MEIGVMTCMTLLRSFMLGICLQSIGALAWADWELDSTASVINFATIKNDSVGEINTIKSLEGSISVSGAAQITIHLASVETLIEIRNERIRSLLFETATFPVAQVDAQVDPALMADANGGEVHQLDLPVTLTLHGVQRDLTAPVSVLVENDGGLLVFTTHPVLVNAADFGLDSGIEALRNVAGLKSISNVIPVTLQFRFIRPR</sequence>
<feature type="domain" description="Lipid/polyisoprenoid-binding YceI-like" evidence="1">
    <location>
        <begin position="31"/>
        <end position="200"/>
    </location>
</feature>
<comment type="caution">
    <text evidence="2">The sequence shown here is derived from an EMBL/GenBank/DDBJ whole genome shotgun (WGS) entry which is preliminary data.</text>
</comment>